<dbReference type="Gene3D" id="1.10.10.10">
    <property type="entry name" value="Winged helix-like DNA-binding domain superfamily/Winged helix DNA-binding domain"/>
    <property type="match status" value="1"/>
</dbReference>
<dbReference type="InterPro" id="IPR027417">
    <property type="entry name" value="P-loop_NTPase"/>
</dbReference>
<dbReference type="InterPro" id="IPR016032">
    <property type="entry name" value="Sig_transdc_resp-reg_C-effctor"/>
</dbReference>
<dbReference type="Gene3D" id="1.25.40.10">
    <property type="entry name" value="Tetratricopeptide repeat domain"/>
    <property type="match status" value="1"/>
</dbReference>
<proteinExistence type="predicted"/>
<organism evidence="3 4">
    <name type="scientific">Nocardioides euryhalodurans</name>
    <dbReference type="NCBI Taxonomy" id="2518370"/>
    <lineage>
        <taxon>Bacteria</taxon>
        <taxon>Bacillati</taxon>
        <taxon>Actinomycetota</taxon>
        <taxon>Actinomycetes</taxon>
        <taxon>Propionibacteriales</taxon>
        <taxon>Nocardioidaceae</taxon>
        <taxon>Nocardioides</taxon>
    </lineage>
</organism>
<evidence type="ECO:0000256" key="1">
    <source>
        <dbReference type="PROSITE-ProRule" id="PRU00339"/>
    </source>
</evidence>
<name>A0A4P7GIN4_9ACTN</name>
<feature type="domain" description="HTH luxR-type" evidence="2">
    <location>
        <begin position="742"/>
        <end position="807"/>
    </location>
</feature>
<reference evidence="3 4" key="1">
    <citation type="submission" date="2019-03" db="EMBL/GenBank/DDBJ databases">
        <title>Three New Species of Nocardioides, Nocardioides euryhalodurans sp. nov., Nocardioides seonyuensis sp. nov. and Nocardioides eburneoflavus sp. nov., Iolated from Soil.</title>
        <authorList>
            <person name="Roh S.G."/>
            <person name="Lee C."/>
            <person name="Kim M.-K."/>
            <person name="Kim S.B."/>
        </authorList>
    </citation>
    <scope>NUCLEOTIDE SEQUENCE [LARGE SCALE GENOMIC DNA]</scope>
    <source>
        <strain evidence="3 4">MMS17-SY117</strain>
    </source>
</reference>
<dbReference type="KEGG" id="noy:EXE57_05045"/>
<dbReference type="OrthoDB" id="3796539at2"/>
<dbReference type="PROSITE" id="PS50005">
    <property type="entry name" value="TPR"/>
    <property type="match status" value="1"/>
</dbReference>
<dbReference type="PROSITE" id="PS00622">
    <property type="entry name" value="HTH_LUXR_1"/>
    <property type="match status" value="1"/>
</dbReference>
<accession>A0A4P7GIN4</accession>
<dbReference type="SUPFAM" id="SSF52540">
    <property type="entry name" value="P-loop containing nucleoside triphosphate hydrolases"/>
    <property type="match status" value="1"/>
</dbReference>
<dbReference type="InterPro" id="IPR011990">
    <property type="entry name" value="TPR-like_helical_dom_sf"/>
</dbReference>
<dbReference type="GO" id="GO:0003677">
    <property type="term" value="F:DNA binding"/>
    <property type="evidence" value="ECO:0007669"/>
    <property type="project" value="InterPro"/>
</dbReference>
<dbReference type="PROSITE" id="PS50043">
    <property type="entry name" value="HTH_LUXR_2"/>
    <property type="match status" value="1"/>
</dbReference>
<protein>
    <recommendedName>
        <fullName evidence="2">HTH luxR-type domain-containing protein</fullName>
    </recommendedName>
</protein>
<dbReference type="RefSeq" id="WP_135074577.1">
    <property type="nucleotide sequence ID" value="NZ_CP038267.1"/>
</dbReference>
<dbReference type="CDD" id="cd06170">
    <property type="entry name" value="LuxR_C_like"/>
    <property type="match status" value="1"/>
</dbReference>
<dbReference type="PANTHER" id="PTHR47691">
    <property type="entry name" value="REGULATOR-RELATED"/>
    <property type="match status" value="1"/>
</dbReference>
<dbReference type="InterPro" id="IPR036388">
    <property type="entry name" value="WH-like_DNA-bd_sf"/>
</dbReference>
<dbReference type="SUPFAM" id="SSF46894">
    <property type="entry name" value="C-terminal effector domain of the bipartite response regulators"/>
    <property type="match status" value="1"/>
</dbReference>
<dbReference type="AlphaFoldDB" id="A0A4P7GIN4"/>
<keyword evidence="1" id="KW-0802">TPR repeat</keyword>
<feature type="repeat" description="TPR" evidence="1">
    <location>
        <begin position="436"/>
        <end position="469"/>
    </location>
</feature>
<dbReference type="PANTHER" id="PTHR47691:SF3">
    <property type="entry name" value="HTH-TYPE TRANSCRIPTIONAL REGULATOR RV0890C-RELATED"/>
    <property type="match status" value="1"/>
</dbReference>
<dbReference type="SMART" id="SM00421">
    <property type="entry name" value="HTH_LUXR"/>
    <property type="match status" value="1"/>
</dbReference>
<dbReference type="Proteomes" id="UP000294894">
    <property type="component" value="Chromosome"/>
</dbReference>
<evidence type="ECO:0000313" key="4">
    <source>
        <dbReference type="Proteomes" id="UP000294894"/>
    </source>
</evidence>
<dbReference type="Pfam" id="PF00196">
    <property type="entry name" value="GerE"/>
    <property type="match status" value="1"/>
</dbReference>
<gene>
    <name evidence="3" type="ORF">EXE57_05045</name>
</gene>
<keyword evidence="4" id="KW-1185">Reference proteome</keyword>
<evidence type="ECO:0000313" key="3">
    <source>
        <dbReference type="EMBL" id="QBR91703.1"/>
    </source>
</evidence>
<dbReference type="InterPro" id="IPR019734">
    <property type="entry name" value="TPR_rpt"/>
</dbReference>
<dbReference type="PRINTS" id="PR00038">
    <property type="entry name" value="HTHLUXR"/>
</dbReference>
<dbReference type="GO" id="GO:0006355">
    <property type="term" value="P:regulation of DNA-templated transcription"/>
    <property type="evidence" value="ECO:0007669"/>
    <property type="project" value="InterPro"/>
</dbReference>
<dbReference type="EMBL" id="CP038267">
    <property type="protein sequence ID" value="QBR91703.1"/>
    <property type="molecule type" value="Genomic_DNA"/>
</dbReference>
<dbReference type="Gene3D" id="3.40.50.300">
    <property type="entry name" value="P-loop containing nucleotide triphosphate hydrolases"/>
    <property type="match status" value="1"/>
</dbReference>
<dbReference type="InterPro" id="IPR000792">
    <property type="entry name" value="Tscrpt_reg_LuxR_C"/>
</dbReference>
<dbReference type="SUPFAM" id="SSF48452">
    <property type="entry name" value="TPR-like"/>
    <property type="match status" value="1"/>
</dbReference>
<sequence>MLKPCLGRDEVLEQIWAALTRSRWVTVVGPPGCGKSLLAQHAVEREDGATWVDARRLRAVDDVLTACLDALRVHPAPGDSHEGSLTRALDGASTTLVLDGLDYDATGAAALLPALLEATTEARVVITSLAMAGHAAERVVRVGPLPVPSARGALSGPVVELFLTRLEAAGGHPVDLSVHERDVRRLLVATGGLPLLVEQSAVQAALLGLANAAPAGSLAEAVGASYDLLRPDQQRCFRRLAHVPCPVGIDAMAAVVGASPAEARRLAMALVGRSLVEVLRDGRFDMLSPIRAHARTLPGGDDDLASVRQGLLAWADRVAPDHENYGAADEPWLVDLPAMRHAVLTACEDAATRDLGYSLANRIFSSLYTSMRARDAVEILESVLTSGDGPAAIGAQVARRAGIAASEVRGTYEGLWLLDRADEHASAASRPQEQLAKNASIRAEMHLDAGDLTRAEQEARRALELEPDGSIVRQATRTLADVFVSSGRLAEATRAATDAVPGSDANDERWINLSARTLLARVALEQGRLAEAAAGARAVVREARALAEDRVGLLAETLLRALDPGWQATDVQRESLPWAVRLPVLAQDARDLFTAGDVRKAAGLAADVVALADSARLGRDAVEARLLLGRALLADDDEDQAATTFLNALQDAAAMPMPLRAADALDGLASVAHRHGRREARQIAAAAAALRSPRRAVSWGFAAQYAVEPARTAPADWVVDGDLTVAGRQAVAAVFTGTRTEPPTAFDALTSAERQVAERVTDGLTSRQIAEELFVSPRTVDAHLSHIYRKLGINSRSRLAAMVVDLR</sequence>
<evidence type="ECO:0000259" key="2">
    <source>
        <dbReference type="PROSITE" id="PS50043"/>
    </source>
</evidence>